<dbReference type="SMART" id="SM00248">
    <property type="entry name" value="ANK"/>
    <property type="match status" value="5"/>
</dbReference>
<keyword evidence="2" id="KW-0040">ANK repeat</keyword>
<dbReference type="SUPFAM" id="SSF48403">
    <property type="entry name" value="Ankyrin repeat"/>
    <property type="match status" value="1"/>
</dbReference>
<dbReference type="PANTHER" id="PTHR24188">
    <property type="entry name" value="ANKYRIN REPEAT PROTEIN"/>
    <property type="match status" value="1"/>
</dbReference>
<gene>
    <name evidence="3" type="ORF">Catovirus_1_480</name>
</gene>
<proteinExistence type="predicted"/>
<evidence type="ECO:0000256" key="2">
    <source>
        <dbReference type="ARBA" id="ARBA00023043"/>
    </source>
</evidence>
<reference evidence="3" key="1">
    <citation type="journal article" date="2017" name="Science">
        <title>Giant viruses with an expanded complement of translation system components.</title>
        <authorList>
            <person name="Schulz F."/>
            <person name="Yutin N."/>
            <person name="Ivanova N.N."/>
            <person name="Ortega D.R."/>
            <person name="Lee T.K."/>
            <person name="Vierheilig J."/>
            <person name="Daims H."/>
            <person name="Horn M."/>
            <person name="Wagner M."/>
            <person name="Jensen G.J."/>
            <person name="Kyrpides N.C."/>
            <person name="Koonin E.V."/>
            <person name="Woyke T."/>
        </authorList>
    </citation>
    <scope>NUCLEOTIDE SEQUENCE</scope>
    <source>
        <strain evidence="3">CTV1</strain>
    </source>
</reference>
<dbReference type="EMBL" id="KY684083">
    <property type="protein sequence ID" value="ARF08430.1"/>
    <property type="molecule type" value="Genomic_DNA"/>
</dbReference>
<evidence type="ECO:0000313" key="3">
    <source>
        <dbReference type="EMBL" id="ARF08430.1"/>
    </source>
</evidence>
<accession>A0A1V0S9N6</accession>
<dbReference type="PANTHER" id="PTHR24188:SF29">
    <property type="entry name" value="GH09064P"/>
    <property type="match status" value="1"/>
</dbReference>
<sequence length="271" mass="30618">MNTMKMLKNAIIRNDIGTMVQIVKDSHGKPMALLAIETAFKLKRTNVCLSILELKPRCKYIYERGMHLACRYGNLVVIKYLLDNFDKSVLNINKAAQVASLKGHFEIVEYLVEKVGGINLGNCLPFAAEGNNNELIKYLVNKGADISVKKYASYRIAVKKSNLTAVKLLVGKGADIRADCDYAVKYCIKNNNIPMLICLISVGNTVYNIDPKIVPEIIYQCMIKKYYFVALRLLKHYNVDDPRVKGIECLIDGLNNNLSSKNYNDITIYYD</sequence>
<dbReference type="Pfam" id="PF12796">
    <property type="entry name" value="Ank_2"/>
    <property type="match status" value="1"/>
</dbReference>
<keyword evidence="1" id="KW-0677">Repeat</keyword>
<dbReference type="InterPro" id="IPR036770">
    <property type="entry name" value="Ankyrin_rpt-contain_sf"/>
</dbReference>
<protein>
    <submittedName>
        <fullName evidence="3">Ankyrin repeat protein</fullName>
    </submittedName>
</protein>
<dbReference type="Gene3D" id="1.25.40.20">
    <property type="entry name" value="Ankyrin repeat-containing domain"/>
    <property type="match status" value="1"/>
</dbReference>
<dbReference type="InterPro" id="IPR002110">
    <property type="entry name" value="Ankyrin_rpt"/>
</dbReference>
<evidence type="ECO:0000256" key="1">
    <source>
        <dbReference type="ARBA" id="ARBA00022737"/>
    </source>
</evidence>
<organism evidence="3">
    <name type="scientific">Catovirus CTV1</name>
    <dbReference type="NCBI Taxonomy" id="1977631"/>
    <lineage>
        <taxon>Viruses</taxon>
        <taxon>Varidnaviria</taxon>
        <taxon>Bamfordvirae</taxon>
        <taxon>Nucleocytoviricota</taxon>
        <taxon>Megaviricetes</taxon>
        <taxon>Imitervirales</taxon>
        <taxon>Mimiviridae</taxon>
        <taxon>Klosneuvirinae</taxon>
        <taxon>Catovirus</taxon>
    </lineage>
</organism>
<name>A0A1V0S9N6_9VIRU</name>